<evidence type="ECO:0000256" key="2">
    <source>
        <dbReference type="ARBA" id="ARBA00022517"/>
    </source>
</evidence>
<dbReference type="InterPro" id="IPR001680">
    <property type="entry name" value="WD40_rpt"/>
</dbReference>
<dbReference type="GO" id="GO:0032040">
    <property type="term" value="C:small-subunit processome"/>
    <property type="evidence" value="ECO:0007669"/>
    <property type="project" value="InterPro"/>
</dbReference>
<keyword evidence="3" id="KW-0698">rRNA processing</keyword>
<evidence type="ECO:0000256" key="6">
    <source>
        <dbReference type="ARBA" id="ARBA00023163"/>
    </source>
</evidence>
<dbReference type="GO" id="GO:0006364">
    <property type="term" value="P:rRNA processing"/>
    <property type="evidence" value="ECO:0007669"/>
    <property type="project" value="UniProtKB-KW"/>
</dbReference>
<evidence type="ECO:0000256" key="3">
    <source>
        <dbReference type="ARBA" id="ARBA00022552"/>
    </source>
</evidence>
<keyword evidence="5" id="KW-0677">Repeat</keyword>
<dbReference type="PANTHER" id="PTHR44215:SF1">
    <property type="entry name" value="WD REPEAT-CONTAINING PROTEIN 75"/>
    <property type="match status" value="1"/>
</dbReference>
<dbReference type="PROSITE" id="PS50294">
    <property type="entry name" value="WD_REPEATS_REGION"/>
    <property type="match status" value="1"/>
</dbReference>
<sequence length="1009" mass="112005">MPKSAQKLTSKETSKEPTINGGSGQASTATTKRKNRRSEDQAEDTEDIGEKASEANKIRKQEKKVEKTEAPSNGLPNGTTSAQQPLTVPKKNKKSKKQKAKLIAPWTVSEPLGGWFLPHDPVFSPDEKFLILAKARALHIYSTDTSLLTHTLSVGSGYLAAHALSSTKTNHLYTADSGGLITLWNWESGTKSARWDLGTKIRHIAVVRQPEEYQDLVFCHEVGNNHIINVHSLRTGNQASETDFKEILKTPGIIQSFEVLNEGKVIVVACQNSVMVGKRAKLHKTSLKDFEYTWREFQTSKRITTFDAYIHGPQPSGKSNKSSQDPRDTVDIAIGDQDGVIHVFEDTLSSLVKLEKGKAQGQLNLQLESLRPRRLHWHREAVGSLKWSRDGNYLISGGKETVLVMWQLKTGRPHMLPHLTSAIENIVVSPLGASYALSLANNSVVVLSTTELEPKTNIVELQTRRIDLEQLPRDSSARHYSFDVFERVPMAMDPKNPNQIIVSVPSSQPRRDQMNADRQEPYIQTFDLATRVPVSRQALTRNNATDFNTGPDRVRIAEPTINFLQLSHNGKWLATVDEWVPPKTDMGYLEEGIPEFNEEERSFRREIYLKFWRWDEKNALWTLGTRVDAPHSFGDVGAPARVFDLISEPGEAGFATVGEDRCIRIWRPKTRMRDGMIVRGADNAEGLVSWSLHRSVELGDRLDVLNTDSNPQGGPTPRNACLAFSADASVLAAGVSWHSDSDPGVIHIIDAEMGIIRRSIAELSVTVLSCLGIVGRYLIAVGDSIIVWDLVVDELVYCIPFDRPGIDRFERTSLVHLAVNEYDGTFAVSCPQLEKNETSKARGFKKASSRVFIFEPNHMEAKWSTVIPGIVLSLLPARNGKGYIILDSSASIRLISPRENSLQLITLPPEPNARSLIDRDNGGREDVGNSEDEGVVKTGGVRGQITGFEDVIQKSENDKPVVRPEQLQEIFDNGPSHALPPVKDLFNAVVRLYARKPRVSGGQGPVSTT</sequence>
<reference evidence="10" key="1">
    <citation type="journal article" date="2020" name="Stud. Mycol.">
        <title>101 Dothideomycetes genomes: a test case for predicting lifestyles and emergence of pathogens.</title>
        <authorList>
            <person name="Haridas S."/>
            <person name="Albert R."/>
            <person name="Binder M."/>
            <person name="Bloem J."/>
            <person name="Labutti K."/>
            <person name="Salamov A."/>
            <person name="Andreopoulos B."/>
            <person name="Baker S."/>
            <person name="Barry K."/>
            <person name="Bills G."/>
            <person name="Bluhm B."/>
            <person name="Cannon C."/>
            <person name="Castanera R."/>
            <person name="Culley D."/>
            <person name="Daum C."/>
            <person name="Ezra D."/>
            <person name="Gonzalez J."/>
            <person name="Henrissat B."/>
            <person name="Kuo A."/>
            <person name="Liang C."/>
            <person name="Lipzen A."/>
            <person name="Lutzoni F."/>
            <person name="Magnuson J."/>
            <person name="Mondo S."/>
            <person name="Nolan M."/>
            <person name="Ohm R."/>
            <person name="Pangilinan J."/>
            <person name="Park H.-J."/>
            <person name="Ramirez L."/>
            <person name="Alfaro M."/>
            <person name="Sun H."/>
            <person name="Tritt A."/>
            <person name="Yoshinaga Y."/>
            <person name="Zwiers L.-H."/>
            <person name="Turgeon B."/>
            <person name="Goodwin S."/>
            <person name="Spatafora J."/>
            <person name="Crous P."/>
            <person name="Grigoriev I."/>
        </authorList>
    </citation>
    <scope>NUCLEOTIDE SEQUENCE</scope>
    <source>
        <strain evidence="10">CBS 207.26</strain>
    </source>
</reference>
<protein>
    <submittedName>
        <fullName evidence="10">WD40 repeat-like protein</fullName>
    </submittedName>
</protein>
<keyword evidence="7" id="KW-0539">Nucleus</keyword>
<comment type="subcellular location">
    <subcellularLocation>
        <location evidence="1">Nucleus</location>
        <location evidence="1">Nucleolus</location>
    </subcellularLocation>
</comment>
<feature type="compositionally biased region" description="Basic and acidic residues" evidence="9">
    <location>
        <begin position="48"/>
        <end position="69"/>
    </location>
</feature>
<feature type="repeat" description="WD" evidence="8">
    <location>
        <begin position="375"/>
        <end position="416"/>
    </location>
</feature>
<dbReference type="Proteomes" id="UP000800200">
    <property type="component" value="Unassembled WGS sequence"/>
</dbReference>
<dbReference type="CDD" id="cd23952">
    <property type="entry name" value="Utp17_CTD"/>
    <property type="match status" value="1"/>
</dbReference>
<dbReference type="SMART" id="SM00320">
    <property type="entry name" value="WD40"/>
    <property type="match status" value="3"/>
</dbReference>
<gene>
    <name evidence="10" type="ORF">K469DRAFT_556683</name>
</gene>
<dbReference type="InterPro" id="IPR015943">
    <property type="entry name" value="WD40/YVTN_repeat-like_dom_sf"/>
</dbReference>
<evidence type="ECO:0000256" key="1">
    <source>
        <dbReference type="ARBA" id="ARBA00004604"/>
    </source>
</evidence>
<dbReference type="PANTHER" id="PTHR44215">
    <property type="entry name" value="WD REPEAT-CONTAINING PROTEIN 75"/>
    <property type="match status" value="1"/>
</dbReference>
<dbReference type="Pfam" id="PF23869">
    <property type="entry name" value="Beta-prop_WDR75_1st"/>
    <property type="match status" value="1"/>
</dbReference>
<dbReference type="SUPFAM" id="SSF50998">
    <property type="entry name" value="Quinoprotein alcohol dehydrogenase-like"/>
    <property type="match status" value="1"/>
</dbReference>
<evidence type="ECO:0000256" key="4">
    <source>
        <dbReference type="ARBA" id="ARBA00022574"/>
    </source>
</evidence>
<dbReference type="GO" id="GO:0003723">
    <property type="term" value="F:RNA binding"/>
    <property type="evidence" value="ECO:0007669"/>
    <property type="project" value="InterPro"/>
</dbReference>
<dbReference type="PROSITE" id="PS50082">
    <property type="entry name" value="WD_REPEATS_2"/>
    <property type="match status" value="1"/>
</dbReference>
<evidence type="ECO:0000313" key="11">
    <source>
        <dbReference type="Proteomes" id="UP000800200"/>
    </source>
</evidence>
<dbReference type="Gene3D" id="2.130.10.10">
    <property type="entry name" value="YVTN repeat-like/Quinoprotein amine dehydrogenase"/>
    <property type="match status" value="3"/>
</dbReference>
<evidence type="ECO:0000256" key="5">
    <source>
        <dbReference type="ARBA" id="ARBA00022737"/>
    </source>
</evidence>
<dbReference type="SUPFAM" id="SSF69322">
    <property type="entry name" value="Tricorn protease domain 2"/>
    <property type="match status" value="1"/>
</dbReference>
<feature type="region of interest" description="Disordered" evidence="9">
    <location>
        <begin position="309"/>
        <end position="329"/>
    </location>
</feature>
<keyword evidence="6" id="KW-0804">Transcription</keyword>
<dbReference type="GO" id="GO:2000234">
    <property type="term" value="P:positive regulation of rRNA processing"/>
    <property type="evidence" value="ECO:0007669"/>
    <property type="project" value="TreeGrafter"/>
</dbReference>
<name>A0A6A6EHA9_9PEZI</name>
<accession>A0A6A6EHA9</accession>
<dbReference type="GO" id="GO:0045943">
    <property type="term" value="P:positive regulation of transcription by RNA polymerase I"/>
    <property type="evidence" value="ECO:0007669"/>
    <property type="project" value="InterPro"/>
</dbReference>
<evidence type="ECO:0000313" key="10">
    <source>
        <dbReference type="EMBL" id="KAF2191084.1"/>
    </source>
</evidence>
<feature type="compositionally biased region" description="Polar residues" evidence="9">
    <location>
        <begin position="70"/>
        <end position="86"/>
    </location>
</feature>
<evidence type="ECO:0000256" key="8">
    <source>
        <dbReference type="PROSITE-ProRule" id="PRU00221"/>
    </source>
</evidence>
<evidence type="ECO:0000256" key="9">
    <source>
        <dbReference type="SAM" id="MobiDB-lite"/>
    </source>
</evidence>
<dbReference type="OrthoDB" id="4096at2759"/>
<feature type="compositionally biased region" description="Basic residues" evidence="9">
    <location>
        <begin position="90"/>
        <end position="100"/>
    </location>
</feature>
<dbReference type="InterPro" id="IPR053826">
    <property type="entry name" value="WDR75"/>
</dbReference>
<keyword evidence="2" id="KW-0690">Ribosome biogenesis</keyword>
<organism evidence="10 11">
    <name type="scientific">Zopfia rhizophila CBS 207.26</name>
    <dbReference type="NCBI Taxonomy" id="1314779"/>
    <lineage>
        <taxon>Eukaryota</taxon>
        <taxon>Fungi</taxon>
        <taxon>Dikarya</taxon>
        <taxon>Ascomycota</taxon>
        <taxon>Pezizomycotina</taxon>
        <taxon>Dothideomycetes</taxon>
        <taxon>Dothideomycetes incertae sedis</taxon>
        <taxon>Zopfiaceae</taxon>
        <taxon>Zopfia</taxon>
    </lineage>
</organism>
<dbReference type="EMBL" id="ML994617">
    <property type="protein sequence ID" value="KAF2191084.1"/>
    <property type="molecule type" value="Genomic_DNA"/>
</dbReference>
<feature type="compositionally biased region" description="Basic and acidic residues" evidence="9">
    <location>
        <begin position="916"/>
        <end position="927"/>
    </location>
</feature>
<keyword evidence="4 8" id="KW-0853">WD repeat</keyword>
<proteinExistence type="predicted"/>
<dbReference type="InterPro" id="IPR011047">
    <property type="entry name" value="Quinoprotein_ADH-like_sf"/>
</dbReference>
<evidence type="ECO:0000256" key="7">
    <source>
        <dbReference type="ARBA" id="ARBA00023242"/>
    </source>
</evidence>
<feature type="region of interest" description="Disordered" evidence="9">
    <location>
        <begin position="1"/>
        <end position="100"/>
    </location>
</feature>
<dbReference type="AlphaFoldDB" id="A0A6A6EHA9"/>
<keyword evidence="11" id="KW-1185">Reference proteome</keyword>
<feature type="region of interest" description="Disordered" evidence="9">
    <location>
        <begin position="913"/>
        <end position="936"/>
    </location>
</feature>